<gene>
    <name evidence="2" type="ORF">P7K49_029227</name>
</gene>
<dbReference type="Proteomes" id="UP001266305">
    <property type="component" value="Unassembled WGS sequence"/>
</dbReference>
<feature type="non-terminal residue" evidence="2">
    <location>
        <position position="1"/>
    </location>
</feature>
<accession>A0ABQ9U6L5</accession>
<feature type="compositionally biased region" description="Low complexity" evidence="1">
    <location>
        <begin position="36"/>
        <end position="45"/>
    </location>
</feature>
<dbReference type="EMBL" id="JASSZA010000015">
    <property type="protein sequence ID" value="KAK2092698.1"/>
    <property type="molecule type" value="Genomic_DNA"/>
</dbReference>
<evidence type="ECO:0000313" key="3">
    <source>
        <dbReference type="Proteomes" id="UP001266305"/>
    </source>
</evidence>
<evidence type="ECO:0000256" key="1">
    <source>
        <dbReference type="SAM" id="MobiDB-lite"/>
    </source>
</evidence>
<evidence type="ECO:0008006" key="4">
    <source>
        <dbReference type="Google" id="ProtNLM"/>
    </source>
</evidence>
<reference evidence="2 3" key="1">
    <citation type="submission" date="2023-05" db="EMBL/GenBank/DDBJ databases">
        <title>B98-5 Cell Line De Novo Hybrid Assembly: An Optical Mapping Approach.</title>
        <authorList>
            <person name="Kananen K."/>
            <person name="Auerbach J.A."/>
            <person name="Kautto E."/>
            <person name="Blachly J.S."/>
        </authorList>
    </citation>
    <scope>NUCLEOTIDE SEQUENCE [LARGE SCALE GENOMIC DNA]</scope>
    <source>
        <strain evidence="2">B95-8</strain>
        <tissue evidence="2">Cell line</tissue>
    </source>
</reference>
<protein>
    <recommendedName>
        <fullName evidence="4">Dopamine receptor D4</fullName>
    </recommendedName>
</protein>
<organism evidence="2 3">
    <name type="scientific">Saguinus oedipus</name>
    <name type="common">Cotton-top tamarin</name>
    <name type="synonym">Oedipomidas oedipus</name>
    <dbReference type="NCBI Taxonomy" id="9490"/>
    <lineage>
        <taxon>Eukaryota</taxon>
        <taxon>Metazoa</taxon>
        <taxon>Chordata</taxon>
        <taxon>Craniata</taxon>
        <taxon>Vertebrata</taxon>
        <taxon>Euteleostomi</taxon>
        <taxon>Mammalia</taxon>
        <taxon>Eutheria</taxon>
        <taxon>Euarchontoglires</taxon>
        <taxon>Primates</taxon>
        <taxon>Haplorrhini</taxon>
        <taxon>Platyrrhini</taxon>
        <taxon>Cebidae</taxon>
        <taxon>Callitrichinae</taxon>
        <taxon>Saguinus</taxon>
    </lineage>
</organism>
<name>A0ABQ9U6L5_SAGOE</name>
<keyword evidence="3" id="KW-1185">Reference proteome</keyword>
<evidence type="ECO:0000313" key="2">
    <source>
        <dbReference type="EMBL" id="KAK2092698.1"/>
    </source>
</evidence>
<feature type="region of interest" description="Disordered" evidence="1">
    <location>
        <begin position="1"/>
        <end position="95"/>
    </location>
</feature>
<proteinExistence type="predicted"/>
<sequence length="95" mass="9579">AAVGEAAPCRPEAASLPGPRPSSQGPAPEASRRRAQSPGAAGRRAPPLPPPPLADSPPTTLQRLPASGPRPLPGLAPRSSSLPRPCFTDKVPLTA</sequence>
<feature type="compositionally biased region" description="Pro residues" evidence="1">
    <location>
        <begin position="46"/>
        <end position="55"/>
    </location>
</feature>
<comment type="caution">
    <text evidence="2">The sequence shown here is derived from an EMBL/GenBank/DDBJ whole genome shotgun (WGS) entry which is preliminary data.</text>
</comment>